<keyword evidence="2" id="KW-0223">Dioxygenase</keyword>
<dbReference type="EMBL" id="JBFOLK010000001">
    <property type="protein sequence ID" value="KAL2539550.1"/>
    <property type="molecule type" value="Genomic_DNA"/>
</dbReference>
<feature type="region of interest" description="Disordered" evidence="1">
    <location>
        <begin position="85"/>
        <end position="116"/>
    </location>
</feature>
<keyword evidence="2" id="KW-0560">Oxidoreductase</keyword>
<evidence type="ECO:0000313" key="2">
    <source>
        <dbReference type="EMBL" id="KAL2539550.1"/>
    </source>
</evidence>
<keyword evidence="3" id="KW-1185">Reference proteome</keyword>
<evidence type="ECO:0000313" key="3">
    <source>
        <dbReference type="Proteomes" id="UP001604336"/>
    </source>
</evidence>
<dbReference type="GO" id="GO:0051213">
    <property type="term" value="F:dioxygenase activity"/>
    <property type="evidence" value="ECO:0007669"/>
    <property type="project" value="UniProtKB-KW"/>
</dbReference>
<protein>
    <submittedName>
        <fullName evidence="2">Fe2OG dioxygenase domain-containing protein</fullName>
    </submittedName>
</protein>
<accession>A0ABD1VQB3</accession>
<dbReference type="AlphaFoldDB" id="A0ABD1VQB3"/>
<reference evidence="3" key="1">
    <citation type="submission" date="2024-07" db="EMBL/GenBank/DDBJ databases">
        <title>Two chromosome-level genome assemblies of Korean endemic species Abeliophyllum distichum and Forsythia ovata (Oleaceae).</title>
        <authorList>
            <person name="Jang H."/>
        </authorList>
    </citation>
    <scope>NUCLEOTIDE SEQUENCE [LARGE SCALE GENOMIC DNA]</scope>
</reference>
<organism evidence="2 3">
    <name type="scientific">Abeliophyllum distichum</name>
    <dbReference type="NCBI Taxonomy" id="126358"/>
    <lineage>
        <taxon>Eukaryota</taxon>
        <taxon>Viridiplantae</taxon>
        <taxon>Streptophyta</taxon>
        <taxon>Embryophyta</taxon>
        <taxon>Tracheophyta</taxon>
        <taxon>Spermatophyta</taxon>
        <taxon>Magnoliopsida</taxon>
        <taxon>eudicotyledons</taxon>
        <taxon>Gunneridae</taxon>
        <taxon>Pentapetalae</taxon>
        <taxon>asterids</taxon>
        <taxon>lamiids</taxon>
        <taxon>Lamiales</taxon>
        <taxon>Oleaceae</taxon>
        <taxon>Forsythieae</taxon>
        <taxon>Abeliophyllum</taxon>
    </lineage>
</organism>
<name>A0ABD1VQB3_9LAMI</name>
<sequence>MKHKEMENEVKLSSVKKGIPPPLPPLPRFVGAWERMLTCPTKQEIANYWEKKHVVEEYHLLRAAVRIRAKKLFVKYSAQEEDYKPFDESLKEDDHSEEINKSTKTSVEEDEKKETRVGIKDCNKNGSERSKKRAAAATTRLKWKNGGDECGFCGRFRADLYLGMNGGDGSEFQMKWAG</sequence>
<comment type="caution">
    <text evidence="2">The sequence shown here is derived from an EMBL/GenBank/DDBJ whole genome shotgun (WGS) entry which is preliminary data.</text>
</comment>
<evidence type="ECO:0000256" key="1">
    <source>
        <dbReference type="SAM" id="MobiDB-lite"/>
    </source>
</evidence>
<gene>
    <name evidence="2" type="ORF">Adt_00528</name>
</gene>
<dbReference type="Proteomes" id="UP001604336">
    <property type="component" value="Unassembled WGS sequence"/>
</dbReference>
<proteinExistence type="predicted"/>